<organism evidence="1 2">
    <name type="scientific">Coffea canephora</name>
    <name type="common">Robusta coffee</name>
    <dbReference type="NCBI Taxonomy" id="49390"/>
    <lineage>
        <taxon>Eukaryota</taxon>
        <taxon>Viridiplantae</taxon>
        <taxon>Streptophyta</taxon>
        <taxon>Embryophyta</taxon>
        <taxon>Tracheophyta</taxon>
        <taxon>Spermatophyta</taxon>
        <taxon>Magnoliopsida</taxon>
        <taxon>eudicotyledons</taxon>
        <taxon>Gunneridae</taxon>
        <taxon>Pentapetalae</taxon>
        <taxon>asterids</taxon>
        <taxon>lamiids</taxon>
        <taxon>Gentianales</taxon>
        <taxon>Rubiaceae</taxon>
        <taxon>Ixoroideae</taxon>
        <taxon>Gardenieae complex</taxon>
        <taxon>Bertiereae - Coffeeae clade</taxon>
        <taxon>Coffeeae</taxon>
        <taxon>Coffea</taxon>
    </lineage>
</organism>
<dbReference type="EMBL" id="HG739106">
    <property type="protein sequence ID" value="CDP06776.1"/>
    <property type="molecule type" value="Genomic_DNA"/>
</dbReference>
<name>A0A068UE86_COFCA</name>
<proteinExistence type="predicted"/>
<keyword evidence="2" id="KW-1185">Reference proteome</keyword>
<protein>
    <submittedName>
        <fullName evidence="1">Uncharacterized protein</fullName>
    </submittedName>
</protein>
<sequence length="59" mass="7538">MSQECEEIKTIEQWRWSEMQGLELFLPRYCYCYCYCYCYSYYYYYYNHLAGKEEEDGWL</sequence>
<gene>
    <name evidence="1" type="ORF">GSCOC_T00023739001</name>
</gene>
<dbReference type="Gramene" id="CDP06776">
    <property type="protein sequence ID" value="CDP06776"/>
    <property type="gene ID" value="GSCOC_T00023739001"/>
</dbReference>
<evidence type="ECO:0000313" key="2">
    <source>
        <dbReference type="Proteomes" id="UP000295252"/>
    </source>
</evidence>
<dbReference type="InParanoid" id="A0A068UE86"/>
<dbReference type="Proteomes" id="UP000295252">
    <property type="component" value="Chromosome VIII"/>
</dbReference>
<evidence type="ECO:0000313" key="1">
    <source>
        <dbReference type="EMBL" id="CDP06776.1"/>
    </source>
</evidence>
<dbReference type="AlphaFoldDB" id="A0A068UE86"/>
<reference evidence="2" key="1">
    <citation type="journal article" date="2014" name="Science">
        <title>The coffee genome provides insight into the convergent evolution of caffeine biosynthesis.</title>
        <authorList>
            <person name="Denoeud F."/>
            <person name="Carretero-Paulet L."/>
            <person name="Dereeper A."/>
            <person name="Droc G."/>
            <person name="Guyot R."/>
            <person name="Pietrella M."/>
            <person name="Zheng C."/>
            <person name="Alberti A."/>
            <person name="Anthony F."/>
            <person name="Aprea G."/>
            <person name="Aury J.M."/>
            <person name="Bento P."/>
            <person name="Bernard M."/>
            <person name="Bocs S."/>
            <person name="Campa C."/>
            <person name="Cenci A."/>
            <person name="Combes M.C."/>
            <person name="Crouzillat D."/>
            <person name="Da Silva C."/>
            <person name="Daddiego L."/>
            <person name="De Bellis F."/>
            <person name="Dussert S."/>
            <person name="Garsmeur O."/>
            <person name="Gayraud T."/>
            <person name="Guignon V."/>
            <person name="Jahn K."/>
            <person name="Jamilloux V."/>
            <person name="Joet T."/>
            <person name="Labadie K."/>
            <person name="Lan T."/>
            <person name="Leclercq J."/>
            <person name="Lepelley M."/>
            <person name="Leroy T."/>
            <person name="Li L.T."/>
            <person name="Librado P."/>
            <person name="Lopez L."/>
            <person name="Munoz A."/>
            <person name="Noel B."/>
            <person name="Pallavicini A."/>
            <person name="Perrotta G."/>
            <person name="Poncet V."/>
            <person name="Pot D."/>
            <person name="Priyono X."/>
            <person name="Rigoreau M."/>
            <person name="Rouard M."/>
            <person name="Rozas J."/>
            <person name="Tranchant-Dubreuil C."/>
            <person name="VanBuren R."/>
            <person name="Zhang Q."/>
            <person name="Andrade A.C."/>
            <person name="Argout X."/>
            <person name="Bertrand B."/>
            <person name="de Kochko A."/>
            <person name="Graziosi G."/>
            <person name="Henry R.J."/>
            <person name="Jayarama X."/>
            <person name="Ming R."/>
            <person name="Nagai C."/>
            <person name="Rounsley S."/>
            <person name="Sankoff D."/>
            <person name="Giuliano G."/>
            <person name="Albert V.A."/>
            <person name="Wincker P."/>
            <person name="Lashermes P."/>
        </authorList>
    </citation>
    <scope>NUCLEOTIDE SEQUENCE [LARGE SCALE GENOMIC DNA]</scope>
    <source>
        <strain evidence="2">cv. DH200-94</strain>
    </source>
</reference>
<accession>A0A068UE86</accession>